<keyword evidence="7" id="KW-1185">Reference proteome</keyword>
<dbReference type="Pfam" id="PF00356">
    <property type="entry name" value="LacI"/>
    <property type="match status" value="1"/>
</dbReference>
<name>A0ABT9QD26_9ACTN</name>
<reference evidence="6 7" key="1">
    <citation type="submission" date="2023-07" db="EMBL/GenBank/DDBJ databases">
        <title>Sequencing the genomes of 1000 actinobacteria strains.</title>
        <authorList>
            <person name="Klenk H.-P."/>
        </authorList>
    </citation>
    <scope>NUCLEOTIDE SEQUENCE [LARGE SCALE GENOMIC DNA]</scope>
    <source>
        <strain evidence="6 7">DSM 46740</strain>
    </source>
</reference>
<dbReference type="Proteomes" id="UP001225356">
    <property type="component" value="Unassembled WGS sequence"/>
</dbReference>
<dbReference type="EMBL" id="JAUSQU010000001">
    <property type="protein sequence ID" value="MDP9844589.1"/>
    <property type="molecule type" value="Genomic_DNA"/>
</dbReference>
<dbReference type="RefSeq" id="WP_307559559.1">
    <property type="nucleotide sequence ID" value="NZ_JAUSQU010000001.1"/>
</dbReference>
<dbReference type="Pfam" id="PF13377">
    <property type="entry name" value="Peripla_BP_3"/>
    <property type="match status" value="1"/>
</dbReference>
<feature type="domain" description="HTH lacI-type" evidence="5">
    <location>
        <begin position="8"/>
        <end position="60"/>
    </location>
</feature>
<evidence type="ECO:0000259" key="5">
    <source>
        <dbReference type="PROSITE" id="PS50932"/>
    </source>
</evidence>
<dbReference type="PROSITE" id="PS50932">
    <property type="entry name" value="HTH_LACI_2"/>
    <property type="match status" value="1"/>
</dbReference>
<protein>
    <submittedName>
        <fullName evidence="6">LacI family transcriptional regulator</fullName>
    </submittedName>
</protein>
<evidence type="ECO:0000313" key="6">
    <source>
        <dbReference type="EMBL" id="MDP9844589.1"/>
    </source>
</evidence>
<dbReference type="SUPFAM" id="SSF47413">
    <property type="entry name" value="lambda repressor-like DNA-binding domains"/>
    <property type="match status" value="1"/>
</dbReference>
<comment type="caution">
    <text evidence="6">The sequence shown here is derived from an EMBL/GenBank/DDBJ whole genome shotgun (WGS) entry which is preliminary data.</text>
</comment>
<evidence type="ECO:0000256" key="1">
    <source>
        <dbReference type="ARBA" id="ARBA00023015"/>
    </source>
</evidence>
<dbReference type="CDD" id="cd01392">
    <property type="entry name" value="HTH_LacI"/>
    <property type="match status" value="1"/>
</dbReference>
<keyword evidence="3" id="KW-0804">Transcription</keyword>
<dbReference type="SMART" id="SM00354">
    <property type="entry name" value="HTH_LACI"/>
    <property type="match status" value="1"/>
</dbReference>
<dbReference type="InterPro" id="IPR046335">
    <property type="entry name" value="LacI/GalR-like_sensor"/>
</dbReference>
<keyword evidence="2" id="KW-0238">DNA-binding</keyword>
<evidence type="ECO:0000256" key="2">
    <source>
        <dbReference type="ARBA" id="ARBA00023125"/>
    </source>
</evidence>
<dbReference type="PANTHER" id="PTHR30146">
    <property type="entry name" value="LACI-RELATED TRANSCRIPTIONAL REPRESSOR"/>
    <property type="match status" value="1"/>
</dbReference>
<evidence type="ECO:0000256" key="3">
    <source>
        <dbReference type="ARBA" id="ARBA00023163"/>
    </source>
</evidence>
<dbReference type="PANTHER" id="PTHR30146:SF153">
    <property type="entry name" value="LACTOSE OPERON REPRESSOR"/>
    <property type="match status" value="1"/>
</dbReference>
<proteinExistence type="predicted"/>
<accession>A0ABT9QD26</accession>
<dbReference type="InterPro" id="IPR000843">
    <property type="entry name" value="HTH_LacI"/>
</dbReference>
<evidence type="ECO:0000313" key="7">
    <source>
        <dbReference type="Proteomes" id="UP001225356"/>
    </source>
</evidence>
<feature type="region of interest" description="Disordered" evidence="4">
    <location>
        <begin position="333"/>
        <end position="355"/>
    </location>
</feature>
<dbReference type="InterPro" id="IPR028082">
    <property type="entry name" value="Peripla_BP_I"/>
</dbReference>
<dbReference type="InterPro" id="IPR010982">
    <property type="entry name" value="Lambda_DNA-bd_dom_sf"/>
</dbReference>
<gene>
    <name evidence="6" type="ORF">J2853_003800</name>
</gene>
<dbReference type="Gene3D" id="3.40.50.2300">
    <property type="match status" value="2"/>
</dbReference>
<evidence type="ECO:0000256" key="4">
    <source>
        <dbReference type="SAM" id="MobiDB-lite"/>
    </source>
</evidence>
<organism evidence="6 7">
    <name type="scientific">Streptosporangium lutulentum</name>
    <dbReference type="NCBI Taxonomy" id="1461250"/>
    <lineage>
        <taxon>Bacteria</taxon>
        <taxon>Bacillati</taxon>
        <taxon>Actinomycetota</taxon>
        <taxon>Actinomycetes</taxon>
        <taxon>Streptosporangiales</taxon>
        <taxon>Streptosporangiaceae</taxon>
        <taxon>Streptosporangium</taxon>
    </lineage>
</organism>
<dbReference type="SUPFAM" id="SSF53822">
    <property type="entry name" value="Periplasmic binding protein-like I"/>
    <property type="match status" value="1"/>
</dbReference>
<feature type="compositionally biased region" description="Pro residues" evidence="4">
    <location>
        <begin position="338"/>
        <end position="348"/>
    </location>
</feature>
<dbReference type="Gene3D" id="1.10.260.40">
    <property type="entry name" value="lambda repressor-like DNA-binding domains"/>
    <property type="match status" value="1"/>
</dbReference>
<sequence length="355" mass="36958">MPASPRRATLATVAASAGVSVATVSKVLNGRGDVSPVTRSRVESLLEQHDYVALPQRRRGDAAVLDTIEVELDDDLNAYSTEIIQGAVRAGAEVDAAIVVSIRTDADRAGAWARGLATAGRRALVAVTSELTAEQLTALSRVRLPLVVIDPLNLPQTRGVTSVGSTNFAGGLAATQHLLALGHRRIAYLGGPATAACNQARLHGYRAAMEAAGAAVLPGYVRAGHFHYQDGVTGGAVLFDLPEAPTAIFAGCDDIAFGVLEAARARGLRVPEDLSIVGFDDTQVARMASPPLTTVRQPLREMGGVAVRTALRLAAGERVDSHHVELATELVVRGSTAPAPPEGSPRPPLTRHAVG</sequence>
<keyword evidence="1" id="KW-0805">Transcription regulation</keyword>